<dbReference type="AlphaFoldDB" id="A0A1R1PZA4"/>
<keyword evidence="3" id="KW-1185">Reference proteome</keyword>
<evidence type="ECO:0000313" key="3">
    <source>
        <dbReference type="Proteomes" id="UP000188320"/>
    </source>
</evidence>
<dbReference type="EMBL" id="LSSK01000009">
    <property type="protein sequence ID" value="OMH86281.1"/>
    <property type="molecule type" value="Genomic_DNA"/>
</dbReference>
<name>A0A1R1PZA4_ZANCU</name>
<comment type="caution">
    <text evidence="2">The sequence shown here is derived from an EMBL/GenBank/DDBJ whole genome shotgun (WGS) entry which is preliminary data.</text>
</comment>
<reference evidence="3" key="1">
    <citation type="submission" date="2017-01" db="EMBL/GenBank/DDBJ databases">
        <authorList>
            <person name="Wang Y."/>
            <person name="White M."/>
            <person name="Kvist S."/>
            <person name="Moncalvo J.-M."/>
        </authorList>
    </citation>
    <scope>NUCLEOTIDE SEQUENCE [LARGE SCALE GENOMIC DNA]</scope>
    <source>
        <strain evidence="3">COL-18-3</strain>
    </source>
</reference>
<protein>
    <submittedName>
        <fullName evidence="2">Uncharacterized protein</fullName>
    </submittedName>
</protein>
<feature type="region of interest" description="Disordered" evidence="1">
    <location>
        <begin position="1"/>
        <end position="31"/>
    </location>
</feature>
<evidence type="ECO:0000313" key="2">
    <source>
        <dbReference type="EMBL" id="OMH86281.1"/>
    </source>
</evidence>
<accession>A0A1R1PZA4</accession>
<organism evidence="2 3">
    <name type="scientific">Zancudomyces culisetae</name>
    <name type="common">Gut fungus</name>
    <name type="synonym">Smittium culisetae</name>
    <dbReference type="NCBI Taxonomy" id="1213189"/>
    <lineage>
        <taxon>Eukaryota</taxon>
        <taxon>Fungi</taxon>
        <taxon>Fungi incertae sedis</taxon>
        <taxon>Zoopagomycota</taxon>
        <taxon>Kickxellomycotina</taxon>
        <taxon>Harpellomycetes</taxon>
        <taxon>Harpellales</taxon>
        <taxon>Legeriomycetaceae</taxon>
        <taxon>Zancudomyces</taxon>
    </lineage>
</organism>
<proteinExistence type="predicted"/>
<evidence type="ECO:0000256" key="1">
    <source>
        <dbReference type="SAM" id="MobiDB-lite"/>
    </source>
</evidence>
<dbReference type="Proteomes" id="UP000188320">
    <property type="component" value="Unassembled WGS sequence"/>
</dbReference>
<feature type="compositionally biased region" description="Polar residues" evidence="1">
    <location>
        <begin position="1"/>
        <end position="30"/>
    </location>
</feature>
<gene>
    <name evidence="2" type="ORF">AX774_g173</name>
</gene>
<sequence>MNNFTLHNQNIAGVSGFSDGNNSNTKSNGVYKSKRKSLTDFKDNVGGERSIETTPKSLLKSSYNQNKVERGNRLGVETEM</sequence>